<evidence type="ECO:0000256" key="2">
    <source>
        <dbReference type="SAM" id="Phobius"/>
    </source>
</evidence>
<accession>L9ZXZ6</accession>
<proteinExistence type="predicted"/>
<sequence length="92" mass="9551">MGTQYRTSPDPPEEPTERGAEDAAETATAMRRGALVATSSVFGLAFLVVALMQVTRVLATSSPYSALSVVDGVVIAIVALAFVAGLVIGRQR</sequence>
<evidence type="ECO:0000256" key="1">
    <source>
        <dbReference type="SAM" id="MobiDB-lite"/>
    </source>
</evidence>
<evidence type="ECO:0000313" key="4">
    <source>
        <dbReference type="Proteomes" id="UP000011648"/>
    </source>
</evidence>
<feature type="region of interest" description="Disordered" evidence="1">
    <location>
        <begin position="1"/>
        <end position="25"/>
    </location>
</feature>
<reference evidence="3 4" key="1">
    <citation type="journal article" date="2014" name="PLoS Genet.">
        <title>Phylogenetically driven sequencing of extremely halophilic archaea reveals strategies for static and dynamic osmo-response.</title>
        <authorList>
            <person name="Becker E.A."/>
            <person name="Seitzer P.M."/>
            <person name="Tritt A."/>
            <person name="Larsen D."/>
            <person name="Krusor M."/>
            <person name="Yao A.I."/>
            <person name="Wu D."/>
            <person name="Madern D."/>
            <person name="Eisen J.A."/>
            <person name="Darling A.E."/>
            <person name="Facciotti M.T."/>
        </authorList>
    </citation>
    <scope>NUCLEOTIDE SEQUENCE [LARGE SCALE GENOMIC DNA]</scope>
    <source>
        <strain evidence="3 4">DSM 12281</strain>
    </source>
</reference>
<keyword evidence="2" id="KW-0472">Membrane</keyword>
<organism evidence="3 4">
    <name type="scientific">Natrialba taiwanensis DSM 12281</name>
    <dbReference type="NCBI Taxonomy" id="1230458"/>
    <lineage>
        <taxon>Archaea</taxon>
        <taxon>Methanobacteriati</taxon>
        <taxon>Methanobacteriota</taxon>
        <taxon>Stenosarchaea group</taxon>
        <taxon>Halobacteria</taxon>
        <taxon>Halobacteriales</taxon>
        <taxon>Natrialbaceae</taxon>
        <taxon>Natrialba</taxon>
    </lineage>
</organism>
<gene>
    <name evidence="3" type="ORF">C484_12076</name>
</gene>
<feature type="transmembrane region" description="Helical" evidence="2">
    <location>
        <begin position="34"/>
        <end position="54"/>
    </location>
</feature>
<comment type="caution">
    <text evidence="3">The sequence shown here is derived from an EMBL/GenBank/DDBJ whole genome shotgun (WGS) entry which is preliminary data.</text>
</comment>
<dbReference type="Proteomes" id="UP000011648">
    <property type="component" value="Unassembled WGS sequence"/>
</dbReference>
<feature type="transmembrane region" description="Helical" evidence="2">
    <location>
        <begin position="66"/>
        <end position="88"/>
    </location>
</feature>
<name>L9ZXZ6_9EURY</name>
<protein>
    <submittedName>
        <fullName evidence="3">Uncharacterized protein</fullName>
    </submittedName>
</protein>
<dbReference type="AlphaFoldDB" id="L9ZXZ6"/>
<dbReference type="EMBL" id="AOIL01000042">
    <property type="protein sequence ID" value="ELY90961.1"/>
    <property type="molecule type" value="Genomic_DNA"/>
</dbReference>
<dbReference type="OrthoDB" id="170247at2157"/>
<keyword evidence="2" id="KW-1133">Transmembrane helix</keyword>
<keyword evidence="4" id="KW-1185">Reference proteome</keyword>
<dbReference type="RefSeq" id="WP_006826145.1">
    <property type="nucleotide sequence ID" value="NZ_AOIL01000042.1"/>
</dbReference>
<dbReference type="PATRIC" id="fig|1230458.4.peg.2429"/>
<keyword evidence="2" id="KW-0812">Transmembrane</keyword>
<evidence type="ECO:0000313" key="3">
    <source>
        <dbReference type="EMBL" id="ELY90961.1"/>
    </source>
</evidence>